<name>A0A1H0NV74_9PSEU</name>
<dbReference type="AlphaFoldDB" id="A0A1H0NV74"/>
<dbReference type="EMBL" id="FNIX01000004">
    <property type="protein sequence ID" value="SDO96290.1"/>
    <property type="molecule type" value="Genomic_DNA"/>
</dbReference>
<sequence length="37" mass="4302">MVKIDQYRHSSATIARTERHYHIPSVWQAILPLIAAQ</sequence>
<proteinExistence type="predicted"/>
<reference evidence="2" key="1">
    <citation type="submission" date="2016-10" db="EMBL/GenBank/DDBJ databases">
        <authorList>
            <person name="Varghese N."/>
            <person name="Submissions S."/>
        </authorList>
    </citation>
    <scope>NUCLEOTIDE SEQUENCE [LARGE SCALE GENOMIC DNA]</scope>
    <source>
        <strain evidence="2">CGMCC 4.6609</strain>
    </source>
</reference>
<accession>A0A1H0NV74</accession>
<protein>
    <submittedName>
        <fullName evidence="1">Uncharacterized protein</fullName>
    </submittedName>
</protein>
<evidence type="ECO:0000313" key="1">
    <source>
        <dbReference type="EMBL" id="SDO96290.1"/>
    </source>
</evidence>
<keyword evidence="2" id="KW-1185">Reference proteome</keyword>
<organism evidence="1 2">
    <name type="scientific">Lentzea jiangxiensis</name>
    <dbReference type="NCBI Taxonomy" id="641025"/>
    <lineage>
        <taxon>Bacteria</taxon>
        <taxon>Bacillati</taxon>
        <taxon>Actinomycetota</taxon>
        <taxon>Actinomycetes</taxon>
        <taxon>Pseudonocardiales</taxon>
        <taxon>Pseudonocardiaceae</taxon>
        <taxon>Lentzea</taxon>
    </lineage>
</organism>
<gene>
    <name evidence="1" type="ORF">SAMN05421507_104547</name>
</gene>
<evidence type="ECO:0000313" key="2">
    <source>
        <dbReference type="Proteomes" id="UP000199691"/>
    </source>
</evidence>
<dbReference type="Proteomes" id="UP000199691">
    <property type="component" value="Unassembled WGS sequence"/>
</dbReference>